<dbReference type="SUPFAM" id="SSF52833">
    <property type="entry name" value="Thioredoxin-like"/>
    <property type="match status" value="2"/>
</dbReference>
<feature type="domain" description="Thioredoxin" evidence="5">
    <location>
        <begin position="251"/>
        <end position="394"/>
    </location>
</feature>
<dbReference type="GO" id="GO:0030313">
    <property type="term" value="C:cell envelope"/>
    <property type="evidence" value="ECO:0007669"/>
    <property type="project" value="UniProtKB-SubCell"/>
</dbReference>
<dbReference type="InterPro" id="IPR000866">
    <property type="entry name" value="AhpC/TSA"/>
</dbReference>
<feature type="domain" description="Thioredoxin" evidence="5">
    <location>
        <begin position="611"/>
        <end position="758"/>
    </location>
</feature>
<dbReference type="Pfam" id="PF00578">
    <property type="entry name" value="AhpC-TSA"/>
    <property type="match status" value="1"/>
</dbReference>
<dbReference type="Gene3D" id="3.40.30.10">
    <property type="entry name" value="Glutaredoxin"/>
    <property type="match status" value="2"/>
</dbReference>
<comment type="caution">
    <text evidence="6">The sequence shown here is derived from an EMBL/GenBank/DDBJ whole genome shotgun (WGS) entry which is preliminary data.</text>
</comment>
<dbReference type="InterPro" id="IPR050553">
    <property type="entry name" value="Thioredoxin_ResA/DsbE_sf"/>
</dbReference>
<keyword evidence="7" id="KW-1185">Reference proteome</keyword>
<evidence type="ECO:0000256" key="2">
    <source>
        <dbReference type="ARBA" id="ARBA00022748"/>
    </source>
</evidence>
<dbReference type="InterPro" id="IPR025380">
    <property type="entry name" value="DUF4369"/>
</dbReference>
<dbReference type="EMBL" id="SWBQ01000003">
    <property type="protein sequence ID" value="TKC06070.1"/>
    <property type="molecule type" value="Genomic_DNA"/>
</dbReference>
<comment type="subcellular location">
    <subcellularLocation>
        <location evidence="1">Cell envelope</location>
    </subcellularLocation>
</comment>
<dbReference type="PANTHER" id="PTHR42852:SF6">
    <property type="entry name" value="THIOL:DISULFIDE INTERCHANGE PROTEIN DSBE"/>
    <property type="match status" value="1"/>
</dbReference>
<protein>
    <submittedName>
        <fullName evidence="6">Redoxin domain-containing protein</fullName>
    </submittedName>
</protein>
<dbReference type="InterPro" id="IPR013766">
    <property type="entry name" value="Thioredoxin_domain"/>
</dbReference>
<evidence type="ECO:0000256" key="3">
    <source>
        <dbReference type="ARBA" id="ARBA00023157"/>
    </source>
</evidence>
<dbReference type="OrthoDB" id="750178at2"/>
<dbReference type="GO" id="GO:0016209">
    <property type="term" value="F:antioxidant activity"/>
    <property type="evidence" value="ECO:0007669"/>
    <property type="project" value="InterPro"/>
</dbReference>
<dbReference type="InterPro" id="IPR013740">
    <property type="entry name" value="Redoxin"/>
</dbReference>
<dbReference type="CDD" id="cd02966">
    <property type="entry name" value="TlpA_like_family"/>
    <property type="match status" value="2"/>
</dbReference>
<name>A0A4U1CLL4_9SPHI</name>
<sequence>MKTQACKTIHNQSDMLKILISAVFSLLAIAANAQNGFLIKGKITGQHEGQKVMLNYSLGSQRLKDSAVIKNGSFLLKGKVTEAVKAQLTLKPLMEDKGPMTMEKMNAADMQEFFLENNTFNVEGSSIKTAKITGGAAQADYLLLQSQLKPLQDKMRPLSQKMQQYLQEKNDKAGDELFPQLRAIRLDMNKVEETFMHKHPDSYVTLDLLDSRSGVIDVEKISPLYQALSARIKASLKGKALGDRLKVAMKTDVGRPAINFVQNDTEGKPVSLDSLKGKYVLLDFWASWCGPCRAENPNVVKAYNKFKDKNFEIIAVSLDDKKEPWLKAIETDGLPWIHVSDLKGWKNTVADLYDVRAVPQNFLISPDGIILAKNLRGEELEKKLGELIVQESYTLKVKLSDVKSNYTPYIAYAKKGGGYVVDTAYTKVDGWMVFKGKVAEPTLANFGLRKNPALAIVSGRGIIPGPSLQLFLTNEEIKVEGNADQVYMAKVDGGMANAEWQRIKSRLNELEHQGWIAMKSAHDTFKVGQDSLVFKELSVLREKNAATDKQLKLDFIAQYPGSLVSMYFLLGMQNTLNFEELKAAYNKLGDAHKKSGFAQGITTKISNMEATAIGKQAIPIHKKDINGKLVNLETLKGEYVLVDFWGSWCGPCRSSHPHLKSLYAKYKSAGFEILGIAQEQAQSLEASRKAWLKAIQEDGINWMQVLNNEGIDQFDAVKAYGVTAFPTKILLDKEGRIIARYVGDGNELDVKLKEIFGK</sequence>
<dbReference type="GO" id="GO:0016491">
    <property type="term" value="F:oxidoreductase activity"/>
    <property type="evidence" value="ECO:0007669"/>
    <property type="project" value="InterPro"/>
</dbReference>
<evidence type="ECO:0000256" key="4">
    <source>
        <dbReference type="ARBA" id="ARBA00023284"/>
    </source>
</evidence>
<dbReference type="PANTHER" id="PTHR42852">
    <property type="entry name" value="THIOL:DISULFIDE INTERCHANGE PROTEIN DSBE"/>
    <property type="match status" value="1"/>
</dbReference>
<dbReference type="PROSITE" id="PS51352">
    <property type="entry name" value="THIOREDOXIN_2"/>
    <property type="match status" value="2"/>
</dbReference>
<evidence type="ECO:0000313" key="6">
    <source>
        <dbReference type="EMBL" id="TKC06070.1"/>
    </source>
</evidence>
<reference evidence="6 7" key="1">
    <citation type="submission" date="2019-04" db="EMBL/GenBank/DDBJ databases">
        <title>Pedobacter sp. RP-3-15 sp. nov., isolated from Arctic soil.</title>
        <authorList>
            <person name="Dahal R.H."/>
            <person name="Kim D.-U."/>
        </authorList>
    </citation>
    <scope>NUCLEOTIDE SEQUENCE [LARGE SCALE GENOMIC DNA]</scope>
    <source>
        <strain evidence="6 7">RP-3-15</strain>
    </source>
</reference>
<dbReference type="InterPro" id="IPR017937">
    <property type="entry name" value="Thioredoxin_CS"/>
</dbReference>
<gene>
    <name evidence="6" type="ORF">FA047_12105</name>
</gene>
<dbReference type="PROSITE" id="PS00194">
    <property type="entry name" value="THIOREDOXIN_1"/>
    <property type="match status" value="2"/>
</dbReference>
<keyword evidence="2" id="KW-0201">Cytochrome c-type biogenesis</keyword>
<keyword evidence="4" id="KW-0676">Redox-active center</keyword>
<dbReference type="Pfam" id="PF14289">
    <property type="entry name" value="DUF4369"/>
    <property type="match status" value="2"/>
</dbReference>
<evidence type="ECO:0000313" key="7">
    <source>
        <dbReference type="Proteomes" id="UP000307244"/>
    </source>
</evidence>
<proteinExistence type="predicted"/>
<dbReference type="InterPro" id="IPR036249">
    <property type="entry name" value="Thioredoxin-like_sf"/>
</dbReference>
<keyword evidence="3" id="KW-1015">Disulfide bond</keyword>
<dbReference type="AlphaFoldDB" id="A0A4U1CLL4"/>
<organism evidence="6 7">
    <name type="scientific">Pedobacter frigoris</name>
    <dbReference type="NCBI Taxonomy" id="2571272"/>
    <lineage>
        <taxon>Bacteria</taxon>
        <taxon>Pseudomonadati</taxon>
        <taxon>Bacteroidota</taxon>
        <taxon>Sphingobacteriia</taxon>
        <taxon>Sphingobacteriales</taxon>
        <taxon>Sphingobacteriaceae</taxon>
        <taxon>Pedobacter</taxon>
    </lineage>
</organism>
<evidence type="ECO:0000259" key="5">
    <source>
        <dbReference type="PROSITE" id="PS51352"/>
    </source>
</evidence>
<dbReference type="Pfam" id="PF08534">
    <property type="entry name" value="Redoxin"/>
    <property type="match status" value="1"/>
</dbReference>
<accession>A0A4U1CLL4</accession>
<evidence type="ECO:0000256" key="1">
    <source>
        <dbReference type="ARBA" id="ARBA00004196"/>
    </source>
</evidence>
<dbReference type="Proteomes" id="UP000307244">
    <property type="component" value="Unassembled WGS sequence"/>
</dbReference>
<dbReference type="GO" id="GO:0017004">
    <property type="term" value="P:cytochrome complex assembly"/>
    <property type="evidence" value="ECO:0007669"/>
    <property type="project" value="UniProtKB-KW"/>
</dbReference>